<dbReference type="PANTHER" id="PTHR30055">
    <property type="entry name" value="HTH-TYPE TRANSCRIPTIONAL REGULATOR RUTR"/>
    <property type="match status" value="1"/>
</dbReference>
<evidence type="ECO:0000256" key="2">
    <source>
        <dbReference type="PROSITE-ProRule" id="PRU00335"/>
    </source>
</evidence>
<proteinExistence type="predicted"/>
<organism evidence="4 5">
    <name type="scientific">Pendulispora brunnea</name>
    <dbReference type="NCBI Taxonomy" id="2905690"/>
    <lineage>
        <taxon>Bacteria</taxon>
        <taxon>Pseudomonadati</taxon>
        <taxon>Myxococcota</taxon>
        <taxon>Myxococcia</taxon>
        <taxon>Myxococcales</taxon>
        <taxon>Sorangiineae</taxon>
        <taxon>Pendulisporaceae</taxon>
        <taxon>Pendulispora</taxon>
    </lineage>
</organism>
<feature type="DNA-binding region" description="H-T-H motif" evidence="2">
    <location>
        <begin position="30"/>
        <end position="49"/>
    </location>
</feature>
<evidence type="ECO:0000259" key="3">
    <source>
        <dbReference type="PROSITE" id="PS50977"/>
    </source>
</evidence>
<accession>A0ABZ2JV73</accession>
<evidence type="ECO:0000256" key="1">
    <source>
        <dbReference type="ARBA" id="ARBA00023125"/>
    </source>
</evidence>
<reference evidence="4 5" key="1">
    <citation type="submission" date="2021-12" db="EMBL/GenBank/DDBJ databases">
        <title>Discovery of the Pendulisporaceae a myxobacterial family with distinct sporulation behavior and unique specialized metabolism.</title>
        <authorList>
            <person name="Garcia R."/>
            <person name="Popoff A."/>
            <person name="Bader C.D."/>
            <person name="Loehr J."/>
            <person name="Walesch S."/>
            <person name="Walt C."/>
            <person name="Boldt J."/>
            <person name="Bunk B."/>
            <person name="Haeckl F.J.F.P.J."/>
            <person name="Gunesch A.P."/>
            <person name="Birkelbach J."/>
            <person name="Nuebel U."/>
            <person name="Pietschmann T."/>
            <person name="Bach T."/>
            <person name="Mueller R."/>
        </authorList>
    </citation>
    <scope>NUCLEOTIDE SEQUENCE [LARGE SCALE GENOMIC DNA]</scope>
    <source>
        <strain evidence="4 5">MSr12523</strain>
    </source>
</reference>
<dbReference type="PROSITE" id="PS50977">
    <property type="entry name" value="HTH_TETR_2"/>
    <property type="match status" value="1"/>
</dbReference>
<keyword evidence="5" id="KW-1185">Reference proteome</keyword>
<sequence>MPQVLKIEVRARILEAALEIMAAHGYERATMGAIAERAGLGTASLYRYYASKEELFDAVISPDLARRFEQLMERRVRALARNTQSGVPTDDLGGDMLTFWLENRLAVVILLDRAAGTPYAGFGERFVEQLTAHTLTEIRGLHPGVKISAGARFVLSRIFENTRRLLATILEQHADPAAMRHAIEAFWSYHIAGLHGFTSWIGEP</sequence>
<dbReference type="Pfam" id="PF00440">
    <property type="entry name" value="TetR_N"/>
    <property type="match status" value="1"/>
</dbReference>
<dbReference type="SUPFAM" id="SSF46689">
    <property type="entry name" value="Homeodomain-like"/>
    <property type="match status" value="1"/>
</dbReference>
<evidence type="ECO:0000313" key="5">
    <source>
        <dbReference type="Proteomes" id="UP001379533"/>
    </source>
</evidence>
<dbReference type="PRINTS" id="PR00455">
    <property type="entry name" value="HTHTETR"/>
</dbReference>
<name>A0ABZ2JV73_9BACT</name>
<dbReference type="InterPro" id="IPR050109">
    <property type="entry name" value="HTH-type_TetR-like_transc_reg"/>
</dbReference>
<dbReference type="EMBL" id="CP089982">
    <property type="protein sequence ID" value="WXA90266.1"/>
    <property type="molecule type" value="Genomic_DNA"/>
</dbReference>
<dbReference type="PANTHER" id="PTHR30055:SF226">
    <property type="entry name" value="HTH-TYPE TRANSCRIPTIONAL REGULATOR PKSA"/>
    <property type="match status" value="1"/>
</dbReference>
<dbReference type="InterPro" id="IPR009057">
    <property type="entry name" value="Homeodomain-like_sf"/>
</dbReference>
<keyword evidence="1 2" id="KW-0238">DNA-binding</keyword>
<gene>
    <name evidence="4" type="ORF">LZC95_27865</name>
</gene>
<protein>
    <submittedName>
        <fullName evidence="4">TetR/AcrR family transcriptional regulator</fullName>
    </submittedName>
</protein>
<evidence type="ECO:0000313" key="4">
    <source>
        <dbReference type="EMBL" id="WXA90266.1"/>
    </source>
</evidence>
<dbReference type="RefSeq" id="WP_394840879.1">
    <property type="nucleotide sequence ID" value="NZ_CP089982.1"/>
</dbReference>
<dbReference type="InterPro" id="IPR001647">
    <property type="entry name" value="HTH_TetR"/>
</dbReference>
<dbReference type="Gene3D" id="1.10.357.10">
    <property type="entry name" value="Tetracycline Repressor, domain 2"/>
    <property type="match status" value="1"/>
</dbReference>
<dbReference type="Proteomes" id="UP001379533">
    <property type="component" value="Chromosome"/>
</dbReference>
<feature type="domain" description="HTH tetR-type" evidence="3">
    <location>
        <begin position="7"/>
        <end position="67"/>
    </location>
</feature>